<reference evidence="2" key="3">
    <citation type="submission" date="2015-06" db="UniProtKB">
        <authorList>
            <consortium name="EnsemblProtists"/>
        </authorList>
    </citation>
    <scope>IDENTIFICATION</scope>
</reference>
<reference evidence="1 3" key="1">
    <citation type="journal article" date="2012" name="Nature">
        <title>Algal genomes reveal evolutionary mosaicism and the fate of nucleomorphs.</title>
        <authorList>
            <consortium name="DOE Joint Genome Institute"/>
            <person name="Curtis B.A."/>
            <person name="Tanifuji G."/>
            <person name="Burki F."/>
            <person name="Gruber A."/>
            <person name="Irimia M."/>
            <person name="Maruyama S."/>
            <person name="Arias M.C."/>
            <person name="Ball S.G."/>
            <person name="Gile G.H."/>
            <person name="Hirakawa Y."/>
            <person name="Hopkins J.F."/>
            <person name="Kuo A."/>
            <person name="Rensing S.A."/>
            <person name="Schmutz J."/>
            <person name="Symeonidi A."/>
            <person name="Elias M."/>
            <person name="Eveleigh R.J."/>
            <person name="Herman E.K."/>
            <person name="Klute M.J."/>
            <person name="Nakayama T."/>
            <person name="Obornik M."/>
            <person name="Reyes-Prieto A."/>
            <person name="Armbrust E.V."/>
            <person name="Aves S.J."/>
            <person name="Beiko R.G."/>
            <person name="Coutinho P."/>
            <person name="Dacks J.B."/>
            <person name="Durnford D.G."/>
            <person name="Fast N.M."/>
            <person name="Green B.R."/>
            <person name="Grisdale C.J."/>
            <person name="Hempel F."/>
            <person name="Henrissat B."/>
            <person name="Hoppner M.P."/>
            <person name="Ishida K."/>
            <person name="Kim E."/>
            <person name="Koreny L."/>
            <person name="Kroth P.G."/>
            <person name="Liu Y."/>
            <person name="Malik S.B."/>
            <person name="Maier U.G."/>
            <person name="McRose D."/>
            <person name="Mock T."/>
            <person name="Neilson J.A."/>
            <person name="Onodera N.T."/>
            <person name="Poole A.M."/>
            <person name="Pritham E.J."/>
            <person name="Richards T.A."/>
            <person name="Rocap G."/>
            <person name="Roy S.W."/>
            <person name="Sarai C."/>
            <person name="Schaack S."/>
            <person name="Shirato S."/>
            <person name="Slamovits C.H."/>
            <person name="Spencer D.F."/>
            <person name="Suzuki S."/>
            <person name="Worden A.Z."/>
            <person name="Zauner S."/>
            <person name="Barry K."/>
            <person name="Bell C."/>
            <person name="Bharti A.K."/>
            <person name="Crow J.A."/>
            <person name="Grimwood J."/>
            <person name="Kramer R."/>
            <person name="Lindquist E."/>
            <person name="Lucas S."/>
            <person name="Salamov A."/>
            <person name="McFadden G.I."/>
            <person name="Lane C.E."/>
            <person name="Keeling P.J."/>
            <person name="Gray M.W."/>
            <person name="Grigoriev I.V."/>
            <person name="Archibald J.M."/>
        </authorList>
    </citation>
    <scope>NUCLEOTIDE SEQUENCE</scope>
    <source>
        <strain evidence="1 3">CCMP2712</strain>
    </source>
</reference>
<sequence>MMKIFSPRNFAWLLITLSFFSGILSAYVWLWKATEKRIIRAEVSTPSTPSQIHVHQVLRKDDESLESARSSLMAQVSAKPVDRRASAVEVLPFKATIDRRPAPLARLKERTRFVGCRAISYLVVSPFVTLNLNHDMSRGANCRVSIRFPSMRYLADFKNRLPNHPWAVPSVDPGGLGISFSGSPSVSPVSRAQFLIERHHSSRRNKSGFPIRLECLLPSDVELLTCESLSSLDSAALVSQSLESVWLEAEFPLKAGSALHTISSRWPWRALRTHDDNLTRIFHQTRDRPGTRRRTTTHESPVAFIHGPVWNEIRYRGVSDLDPFKRYPAGGYHNAAALNLLHLARSSSEFTMMVAVPAGQYHQAGQFWEHFLSLSSCDVDRWGMTRDCKKKVKDLLAARAIVVKIIAIPMSAPVFQRTFQAGQNAFGHWVVERYASDYEIMVYLDADATLISPSGKSITRTIRNLFSSQRSCAQRQFVLVEQQAFRDRSTISGGLTCIDQLQHNASRWNASYHRCVRALGNLAAHTDSLLGFEIHDALVETTLGRRRCALWMANSPGLVDPAKLLEIHLTSKSRKCKCGSPLEVSEPRLLLQRHLTRIHSDHF</sequence>
<name>L1JKI2_GUITC</name>
<dbReference type="EMBL" id="JH992984">
    <property type="protein sequence ID" value="EKX48812.1"/>
    <property type="molecule type" value="Genomic_DNA"/>
</dbReference>
<dbReference type="AlphaFoldDB" id="L1JKI2"/>
<dbReference type="OrthoDB" id="10677454at2759"/>
<protein>
    <submittedName>
        <fullName evidence="1 2">Uncharacterized protein</fullName>
    </submittedName>
</protein>
<dbReference type="RefSeq" id="XP_005835792.1">
    <property type="nucleotide sequence ID" value="XM_005835735.1"/>
</dbReference>
<accession>L1JKI2</accession>
<evidence type="ECO:0000313" key="1">
    <source>
        <dbReference type="EMBL" id="EKX48812.1"/>
    </source>
</evidence>
<reference evidence="3" key="2">
    <citation type="submission" date="2012-11" db="EMBL/GenBank/DDBJ databases">
        <authorList>
            <person name="Kuo A."/>
            <person name="Curtis B.A."/>
            <person name="Tanifuji G."/>
            <person name="Burki F."/>
            <person name="Gruber A."/>
            <person name="Irimia M."/>
            <person name="Maruyama S."/>
            <person name="Arias M.C."/>
            <person name="Ball S.G."/>
            <person name="Gile G.H."/>
            <person name="Hirakawa Y."/>
            <person name="Hopkins J.F."/>
            <person name="Rensing S.A."/>
            <person name="Schmutz J."/>
            <person name="Symeonidi A."/>
            <person name="Elias M."/>
            <person name="Eveleigh R.J."/>
            <person name="Herman E.K."/>
            <person name="Klute M.J."/>
            <person name="Nakayama T."/>
            <person name="Obornik M."/>
            <person name="Reyes-Prieto A."/>
            <person name="Armbrust E.V."/>
            <person name="Aves S.J."/>
            <person name="Beiko R.G."/>
            <person name="Coutinho P."/>
            <person name="Dacks J.B."/>
            <person name="Durnford D.G."/>
            <person name="Fast N.M."/>
            <person name="Green B.R."/>
            <person name="Grisdale C."/>
            <person name="Hempe F."/>
            <person name="Henrissat B."/>
            <person name="Hoppner M.P."/>
            <person name="Ishida K.-I."/>
            <person name="Kim E."/>
            <person name="Koreny L."/>
            <person name="Kroth P.G."/>
            <person name="Liu Y."/>
            <person name="Malik S.-B."/>
            <person name="Maier U.G."/>
            <person name="McRose D."/>
            <person name="Mock T."/>
            <person name="Neilson J.A."/>
            <person name="Onodera N.T."/>
            <person name="Poole A.M."/>
            <person name="Pritham E.J."/>
            <person name="Richards T.A."/>
            <person name="Rocap G."/>
            <person name="Roy S.W."/>
            <person name="Sarai C."/>
            <person name="Schaack S."/>
            <person name="Shirato S."/>
            <person name="Slamovits C.H."/>
            <person name="Spencer D.F."/>
            <person name="Suzuki S."/>
            <person name="Worden A.Z."/>
            <person name="Zauner S."/>
            <person name="Barry K."/>
            <person name="Bell C."/>
            <person name="Bharti A.K."/>
            <person name="Crow J.A."/>
            <person name="Grimwood J."/>
            <person name="Kramer R."/>
            <person name="Lindquist E."/>
            <person name="Lucas S."/>
            <person name="Salamov A."/>
            <person name="McFadden G.I."/>
            <person name="Lane C.E."/>
            <person name="Keeling P.J."/>
            <person name="Gray M.W."/>
            <person name="Grigoriev I.V."/>
            <person name="Archibald J.M."/>
        </authorList>
    </citation>
    <scope>NUCLEOTIDE SEQUENCE</scope>
    <source>
        <strain evidence="3">CCMP2712</strain>
    </source>
</reference>
<evidence type="ECO:0000313" key="3">
    <source>
        <dbReference type="Proteomes" id="UP000011087"/>
    </source>
</evidence>
<evidence type="ECO:0000313" key="2">
    <source>
        <dbReference type="EnsemblProtists" id="EKX48812"/>
    </source>
</evidence>
<gene>
    <name evidence="1" type="ORF">GUITHDRAFT_105437</name>
</gene>
<dbReference type="EnsemblProtists" id="EKX48812">
    <property type="protein sequence ID" value="EKX48812"/>
    <property type="gene ID" value="GUITHDRAFT_105437"/>
</dbReference>
<keyword evidence="3" id="KW-1185">Reference proteome</keyword>
<organism evidence="1">
    <name type="scientific">Guillardia theta (strain CCMP2712)</name>
    <name type="common">Cryptophyte</name>
    <dbReference type="NCBI Taxonomy" id="905079"/>
    <lineage>
        <taxon>Eukaryota</taxon>
        <taxon>Cryptophyceae</taxon>
        <taxon>Pyrenomonadales</taxon>
        <taxon>Geminigeraceae</taxon>
        <taxon>Guillardia</taxon>
    </lineage>
</organism>
<dbReference type="KEGG" id="gtt:GUITHDRAFT_105437"/>
<proteinExistence type="predicted"/>
<dbReference type="GeneID" id="17305345"/>
<dbReference type="PaxDb" id="55529-EKX48812"/>
<dbReference type="Proteomes" id="UP000011087">
    <property type="component" value="Unassembled WGS sequence"/>
</dbReference>
<dbReference type="HOGENOM" id="CLU_453042_0_0_1"/>